<dbReference type="SUPFAM" id="SSF47384">
    <property type="entry name" value="Homodimeric domain of signal transducing histidine kinase"/>
    <property type="match status" value="1"/>
</dbReference>
<dbReference type="SUPFAM" id="SSF55785">
    <property type="entry name" value="PYP-like sensor domain (PAS domain)"/>
    <property type="match status" value="3"/>
</dbReference>
<evidence type="ECO:0000313" key="7">
    <source>
        <dbReference type="EMBL" id="RYC70347.1"/>
    </source>
</evidence>
<evidence type="ECO:0000313" key="8">
    <source>
        <dbReference type="Proteomes" id="UP000290407"/>
    </source>
</evidence>
<dbReference type="InterPro" id="IPR013656">
    <property type="entry name" value="PAS_4"/>
</dbReference>
<dbReference type="Pfam" id="PF00512">
    <property type="entry name" value="HisKA"/>
    <property type="match status" value="1"/>
</dbReference>
<dbReference type="Gene3D" id="3.30.450.20">
    <property type="entry name" value="PAS domain"/>
    <property type="match status" value="3"/>
</dbReference>
<feature type="domain" description="Histidine kinase" evidence="6">
    <location>
        <begin position="411"/>
        <end position="637"/>
    </location>
</feature>
<dbReference type="SMART" id="SM00388">
    <property type="entry name" value="HisKA"/>
    <property type="match status" value="1"/>
</dbReference>
<keyword evidence="8" id="KW-1185">Reference proteome</keyword>
<dbReference type="RefSeq" id="WP_077922815.1">
    <property type="nucleotide sequence ID" value="NZ_SBLB01000002.1"/>
</dbReference>
<dbReference type="InterPro" id="IPR052162">
    <property type="entry name" value="Sensor_kinase/Photoreceptor"/>
</dbReference>
<evidence type="ECO:0000256" key="3">
    <source>
        <dbReference type="ARBA" id="ARBA00022553"/>
    </source>
</evidence>
<dbReference type="PRINTS" id="PR00344">
    <property type="entry name" value="BCTRLSENSOR"/>
</dbReference>
<gene>
    <name evidence="7" type="ORF">EQG79_10835</name>
</gene>
<organism evidence="7 8">
    <name type="scientific">Spirosoma sordidisoli</name>
    <dbReference type="NCBI Taxonomy" id="2502893"/>
    <lineage>
        <taxon>Bacteria</taxon>
        <taxon>Pseudomonadati</taxon>
        <taxon>Bacteroidota</taxon>
        <taxon>Cytophagia</taxon>
        <taxon>Cytophagales</taxon>
        <taxon>Cytophagaceae</taxon>
        <taxon>Spirosoma</taxon>
    </lineage>
</organism>
<evidence type="ECO:0000256" key="2">
    <source>
        <dbReference type="ARBA" id="ARBA00012438"/>
    </source>
</evidence>
<dbReference type="CDD" id="cd00082">
    <property type="entry name" value="HisKA"/>
    <property type="match status" value="1"/>
</dbReference>
<dbReference type="InterPro" id="IPR004358">
    <property type="entry name" value="Sig_transdc_His_kin-like_C"/>
</dbReference>
<evidence type="ECO:0000256" key="4">
    <source>
        <dbReference type="ARBA" id="ARBA00022679"/>
    </source>
</evidence>
<keyword evidence="3" id="KW-0597">Phosphoprotein</keyword>
<dbReference type="Gene3D" id="1.10.287.130">
    <property type="match status" value="1"/>
</dbReference>
<dbReference type="Pfam" id="PF08448">
    <property type="entry name" value="PAS_4"/>
    <property type="match status" value="2"/>
</dbReference>
<dbReference type="PANTHER" id="PTHR43304">
    <property type="entry name" value="PHYTOCHROME-LIKE PROTEIN CPH1"/>
    <property type="match status" value="1"/>
</dbReference>
<dbReference type="InterPro" id="IPR035965">
    <property type="entry name" value="PAS-like_dom_sf"/>
</dbReference>
<dbReference type="SUPFAM" id="SSF55874">
    <property type="entry name" value="ATPase domain of HSP90 chaperone/DNA topoisomerase II/histidine kinase"/>
    <property type="match status" value="1"/>
</dbReference>
<dbReference type="InterPro" id="IPR003661">
    <property type="entry name" value="HisK_dim/P_dom"/>
</dbReference>
<dbReference type="EC" id="2.7.13.3" evidence="2"/>
<dbReference type="GO" id="GO:0000155">
    <property type="term" value="F:phosphorelay sensor kinase activity"/>
    <property type="evidence" value="ECO:0007669"/>
    <property type="project" value="InterPro"/>
</dbReference>
<evidence type="ECO:0000256" key="5">
    <source>
        <dbReference type="ARBA" id="ARBA00022777"/>
    </source>
</evidence>
<dbReference type="EMBL" id="SBLB01000002">
    <property type="protein sequence ID" value="RYC70347.1"/>
    <property type="molecule type" value="Genomic_DNA"/>
</dbReference>
<keyword evidence="5" id="KW-0418">Kinase</keyword>
<dbReference type="PROSITE" id="PS50109">
    <property type="entry name" value="HIS_KIN"/>
    <property type="match status" value="1"/>
</dbReference>
<evidence type="ECO:0000256" key="1">
    <source>
        <dbReference type="ARBA" id="ARBA00000085"/>
    </source>
</evidence>
<keyword evidence="4" id="KW-0808">Transferase</keyword>
<name>A0A4Q2UL98_9BACT</name>
<accession>A0A4Q2UL98</accession>
<dbReference type="PANTHER" id="PTHR43304:SF1">
    <property type="entry name" value="PAC DOMAIN-CONTAINING PROTEIN"/>
    <property type="match status" value="1"/>
</dbReference>
<evidence type="ECO:0000259" key="6">
    <source>
        <dbReference type="PROSITE" id="PS50109"/>
    </source>
</evidence>
<dbReference type="InterPro" id="IPR003594">
    <property type="entry name" value="HATPase_dom"/>
</dbReference>
<dbReference type="AlphaFoldDB" id="A0A4Q2UL98"/>
<reference evidence="7 8" key="1">
    <citation type="submission" date="2019-01" db="EMBL/GenBank/DDBJ databases">
        <title>Spirosoma flava sp. nov., a propanil-degrading bacterium isolated from herbicide-contaminated soil.</title>
        <authorList>
            <person name="Zhang L."/>
            <person name="Jiang J.-D."/>
        </authorList>
    </citation>
    <scope>NUCLEOTIDE SEQUENCE [LARGE SCALE GENOMIC DNA]</scope>
    <source>
        <strain evidence="7 8">TY50</strain>
    </source>
</reference>
<proteinExistence type="predicted"/>
<dbReference type="Proteomes" id="UP000290407">
    <property type="component" value="Unassembled WGS sequence"/>
</dbReference>
<dbReference type="InterPro" id="IPR000014">
    <property type="entry name" value="PAS"/>
</dbReference>
<dbReference type="InterPro" id="IPR036097">
    <property type="entry name" value="HisK_dim/P_sf"/>
</dbReference>
<comment type="catalytic activity">
    <reaction evidence="1">
        <text>ATP + protein L-histidine = ADP + protein N-phospho-L-histidine.</text>
        <dbReference type="EC" id="2.7.13.3"/>
    </reaction>
</comment>
<comment type="caution">
    <text evidence="7">The sequence shown here is derived from an EMBL/GenBank/DDBJ whole genome shotgun (WGS) entry which is preliminary data.</text>
</comment>
<sequence length="644" mass="72476">MTNVAPNLPPDPLLERVMETSLDAIVLCQAIRNQAGLITDFQVIRCNDRASVMTGIPRATMLSVSMVTLDPDCFRSGIFDTYRQVVDTGLPAYVIHHFAGPDIWMAQSLARFDDGVLGSWSDITALKEAEQARQQETELLQAILDHTQTGIAVMQSVRNECGQVIDFRFTHLNPDAERITQRRRGDLIGQRYSVAWPEARTNGVLGWHIRVAQTGEPAKINGVPITVGPYTGWYNIRIRPFNDGVIATFVDVTALKKAELATQQQTDLLRSVLDSSSNAIIAFSAVRDVMSGAVIDFRYVAHNEANRRNTNRSDEDILGHTMLEFFPDMRQMGLFDRFVEVVMSGEGVQFEQEFRAGGWQGWYELSARKWGDGIVLTLVDITGSKGNLQKMEQTNRDLRHANDNLRQFAHVASHDLQEPLRKILAFSDMLQLKFGEALTEEGHEMIGRMQSAARRMSILIKDVLAYSRISTHREVFQPVSLTEVMADLGQELQQQLVRHNARLQIDSLPTVWGDRSQLRQLFDNLLTNALKFRSADRQLVVHMNHQTVSGPQLPEGLDPEVTYYEISFSDNGIGFEERYADRIFQVFQRLHARQSYEGTGVGLAICKRVVENHRGAITALGKPGEGATFRIYLPQQQQPPSPQG</sequence>
<dbReference type="InterPro" id="IPR036890">
    <property type="entry name" value="HATPase_C_sf"/>
</dbReference>
<dbReference type="Gene3D" id="3.30.565.10">
    <property type="entry name" value="Histidine kinase-like ATPase, C-terminal domain"/>
    <property type="match status" value="1"/>
</dbReference>
<dbReference type="InterPro" id="IPR005467">
    <property type="entry name" value="His_kinase_dom"/>
</dbReference>
<protein>
    <recommendedName>
        <fullName evidence="2">histidine kinase</fullName>
        <ecNumber evidence="2">2.7.13.3</ecNumber>
    </recommendedName>
</protein>
<dbReference type="FunFam" id="3.30.565.10:FF:000006">
    <property type="entry name" value="Sensor histidine kinase WalK"/>
    <property type="match status" value="1"/>
</dbReference>
<dbReference type="Pfam" id="PF02518">
    <property type="entry name" value="HATPase_c"/>
    <property type="match status" value="1"/>
</dbReference>
<dbReference type="Pfam" id="PF13188">
    <property type="entry name" value="PAS_8"/>
    <property type="match status" value="1"/>
</dbReference>
<dbReference type="SMART" id="SM00387">
    <property type="entry name" value="HATPase_c"/>
    <property type="match status" value="1"/>
</dbReference>